<dbReference type="GO" id="GO:0007165">
    <property type="term" value="P:signal transduction"/>
    <property type="evidence" value="ECO:0007669"/>
    <property type="project" value="UniProtKB-KW"/>
</dbReference>
<dbReference type="Gene3D" id="1.10.287.950">
    <property type="entry name" value="Methyl-accepting chemotaxis protein"/>
    <property type="match status" value="1"/>
</dbReference>
<sequence>MKKPGKQRKSEKEVLNKMMKNTLDVLTTAAGDFLFNYNLDEIIILIKSVLNNHDIVAVSVIEYNDLPVYAGWKTPQKKIEKALPEKIKQNKQLISISKVHYVNNDKLGVITIYYSEKSIEKSVNQLRKSYKAEMDRYKQSVNNQLKKLIIIQSCSVGLIIIFIILSLVLSIKKIVLKPLNEVERIHYKLSDFDFTISINNNKNDEIGKLLKSIKIVVYQIQNLIGDVKHTAHALNMTSEKTVRVSKQFAQNIHKTGIESKNVSTASNNMSMRIQKIFGKVKITNSNTKQISDTSEQIASNIQHLSEALDLMNLSMKSVSENADKGSNISKKAVEMAEQAKNSIKNLEEASNEIGDVIRVIMKISDKTNLLALNAAIEAAAAGEAGKGFAVVSSAIQKFADQSALAAENISSRITSLQENAMNTIIVIMEITDIIQVMNDSISNIKIGVYNQSAASDQISANALGVKEKSDQIAQKLAELSKAFDQTTHDIDYLSKESDQVSSSIQAVSRQTDDSSNEISQLNHITNQLDKLSNDLHQQVDVFKI</sequence>
<comment type="similarity">
    <text evidence="2">Belongs to the methyl-accepting chemotaxis (MCP) protein family.</text>
</comment>
<keyword evidence="5" id="KW-1133">Transmembrane helix</keyword>
<dbReference type="InterPro" id="IPR004089">
    <property type="entry name" value="MCPsignal_dom"/>
</dbReference>
<dbReference type="GO" id="GO:0006935">
    <property type="term" value="P:chemotaxis"/>
    <property type="evidence" value="ECO:0007669"/>
    <property type="project" value="InterPro"/>
</dbReference>
<dbReference type="GO" id="GO:0004888">
    <property type="term" value="F:transmembrane signaling receptor activity"/>
    <property type="evidence" value="ECO:0007669"/>
    <property type="project" value="InterPro"/>
</dbReference>
<keyword evidence="4" id="KW-0175">Coiled coil</keyword>
<evidence type="ECO:0000256" key="3">
    <source>
        <dbReference type="PROSITE-ProRule" id="PRU00284"/>
    </source>
</evidence>
<dbReference type="InterPro" id="IPR004090">
    <property type="entry name" value="Chemotax_Me-accpt_rcpt"/>
</dbReference>
<accession>A0A1V1P720</accession>
<evidence type="ECO:0000259" key="6">
    <source>
        <dbReference type="PROSITE" id="PS50111"/>
    </source>
</evidence>
<proteinExistence type="inferred from homology"/>
<dbReference type="SMART" id="SM00283">
    <property type="entry name" value="MA"/>
    <property type="match status" value="1"/>
</dbReference>
<keyword evidence="5" id="KW-0472">Membrane</keyword>
<evidence type="ECO:0000256" key="5">
    <source>
        <dbReference type="SAM" id="Phobius"/>
    </source>
</evidence>
<feature type="transmembrane region" description="Helical" evidence="5">
    <location>
        <begin position="148"/>
        <end position="171"/>
    </location>
</feature>
<evidence type="ECO:0000313" key="8">
    <source>
        <dbReference type="Proteomes" id="UP000189670"/>
    </source>
</evidence>
<comment type="caution">
    <text evidence="7">The sequence shown here is derived from an EMBL/GenBank/DDBJ whole genome shotgun (WGS) entry which is preliminary data.</text>
</comment>
<organism evidence="7 8">
    <name type="scientific">Candidatus Magnetoglobus multicellularis str. Araruama</name>
    <dbReference type="NCBI Taxonomy" id="890399"/>
    <lineage>
        <taxon>Bacteria</taxon>
        <taxon>Pseudomonadati</taxon>
        <taxon>Thermodesulfobacteriota</taxon>
        <taxon>Desulfobacteria</taxon>
        <taxon>Desulfobacterales</taxon>
        <taxon>Desulfobacteraceae</taxon>
        <taxon>Candidatus Magnetoglobus</taxon>
    </lineage>
</organism>
<evidence type="ECO:0000256" key="1">
    <source>
        <dbReference type="ARBA" id="ARBA00023224"/>
    </source>
</evidence>
<dbReference type="PANTHER" id="PTHR32089:SF112">
    <property type="entry name" value="LYSOZYME-LIKE PROTEIN-RELATED"/>
    <property type="match status" value="1"/>
</dbReference>
<protein>
    <submittedName>
        <fullName evidence="7">Methyl-accepting chemotaxis protein</fullName>
    </submittedName>
</protein>
<dbReference type="PROSITE" id="PS50111">
    <property type="entry name" value="CHEMOTAXIS_TRANSDUC_2"/>
    <property type="match status" value="1"/>
</dbReference>
<gene>
    <name evidence="7" type="ORF">OMM_03139</name>
</gene>
<dbReference type="AlphaFoldDB" id="A0A1V1P720"/>
<dbReference type="PRINTS" id="PR00260">
    <property type="entry name" value="CHEMTRNSDUCR"/>
</dbReference>
<dbReference type="Gene3D" id="6.10.340.10">
    <property type="match status" value="1"/>
</dbReference>
<feature type="coiled-coil region" evidence="4">
    <location>
        <begin position="329"/>
        <end position="356"/>
    </location>
</feature>
<evidence type="ECO:0000256" key="2">
    <source>
        <dbReference type="ARBA" id="ARBA00029447"/>
    </source>
</evidence>
<dbReference type="GO" id="GO:0016020">
    <property type="term" value="C:membrane"/>
    <property type="evidence" value="ECO:0007669"/>
    <property type="project" value="InterPro"/>
</dbReference>
<keyword evidence="5" id="KW-0812">Transmembrane</keyword>
<dbReference type="Pfam" id="PF00015">
    <property type="entry name" value="MCPsignal"/>
    <property type="match status" value="1"/>
</dbReference>
<evidence type="ECO:0000313" key="7">
    <source>
        <dbReference type="EMBL" id="ETR70584.1"/>
    </source>
</evidence>
<reference evidence="8" key="1">
    <citation type="submission" date="2012-11" db="EMBL/GenBank/DDBJ databases">
        <authorList>
            <person name="Lucero-Rivera Y.E."/>
            <person name="Tovar-Ramirez D."/>
        </authorList>
    </citation>
    <scope>NUCLEOTIDE SEQUENCE [LARGE SCALE GENOMIC DNA]</scope>
    <source>
        <strain evidence="8">Araruama</strain>
    </source>
</reference>
<dbReference type="Proteomes" id="UP000189670">
    <property type="component" value="Unassembled WGS sequence"/>
</dbReference>
<dbReference type="SUPFAM" id="SSF58104">
    <property type="entry name" value="Methyl-accepting chemotaxis protein (MCP) signaling domain"/>
    <property type="match status" value="1"/>
</dbReference>
<dbReference type="EMBL" id="ATBP01000401">
    <property type="protein sequence ID" value="ETR70584.1"/>
    <property type="molecule type" value="Genomic_DNA"/>
</dbReference>
<feature type="domain" description="Methyl-accepting transducer" evidence="6">
    <location>
        <begin position="258"/>
        <end position="491"/>
    </location>
</feature>
<evidence type="ECO:0000256" key="4">
    <source>
        <dbReference type="SAM" id="Coils"/>
    </source>
</evidence>
<keyword evidence="1 3" id="KW-0807">Transducer</keyword>
<dbReference type="PANTHER" id="PTHR32089">
    <property type="entry name" value="METHYL-ACCEPTING CHEMOTAXIS PROTEIN MCPB"/>
    <property type="match status" value="1"/>
</dbReference>
<name>A0A1V1P720_9BACT</name>